<gene>
    <name evidence="3" type="ORF">ADL12_24685</name>
</gene>
<reference evidence="4" key="1">
    <citation type="submission" date="2015-10" db="EMBL/GenBank/DDBJ databases">
        <authorList>
            <person name="Ju K.-S."/>
            <person name="Doroghazi J.R."/>
            <person name="Metcalf W.W."/>
        </authorList>
    </citation>
    <scope>NUCLEOTIDE SEQUENCE [LARGE SCALE GENOMIC DNA]</scope>
    <source>
        <strain evidence="4">NRRL 3151</strain>
    </source>
</reference>
<dbReference type="PANTHER" id="PTHR43619">
    <property type="entry name" value="S-ADENOSYL-L-METHIONINE-DEPENDENT METHYLTRANSFERASE YKTD-RELATED"/>
    <property type="match status" value="1"/>
</dbReference>
<keyword evidence="2" id="KW-0808">Transferase</keyword>
<name>A0A101JRU4_9ACTN</name>
<evidence type="ECO:0008006" key="5">
    <source>
        <dbReference type="Google" id="ProtNLM"/>
    </source>
</evidence>
<evidence type="ECO:0000313" key="3">
    <source>
        <dbReference type="EMBL" id="KUL31877.1"/>
    </source>
</evidence>
<dbReference type="InterPro" id="IPR007213">
    <property type="entry name" value="Ppm1/Ppm2/Tcmp"/>
</dbReference>
<comment type="caution">
    <text evidence="3">The sequence shown here is derived from an EMBL/GenBank/DDBJ whole genome shotgun (WGS) entry which is preliminary data.</text>
</comment>
<dbReference type="SUPFAM" id="SSF53335">
    <property type="entry name" value="S-adenosyl-L-methionine-dependent methyltransferases"/>
    <property type="match status" value="1"/>
</dbReference>
<dbReference type="GO" id="GO:0008168">
    <property type="term" value="F:methyltransferase activity"/>
    <property type="evidence" value="ECO:0007669"/>
    <property type="project" value="UniProtKB-KW"/>
</dbReference>
<protein>
    <recommendedName>
        <fullName evidence="5">Methyltransferase</fullName>
    </recommendedName>
</protein>
<evidence type="ECO:0000256" key="2">
    <source>
        <dbReference type="ARBA" id="ARBA00022679"/>
    </source>
</evidence>
<sequence length="275" mass="30329">MAQRGADLGTIQETLLIPLYGRAVENRKKDPILTDPRAEEIVAAIDYDFARFDHLPSLTGTVLRTSLFDRWAADFLTAHPDGTVVEIGTGLNTRFERTDNGRARWFELDLPDVIELRRTFFTDTPRRTTLPASVTDEAWATTVAAHSGGPYFFAAEAVLPFLTEADVHHVVDLLATRFPGSTLALDTTGPSFVDAQDQHDALSKVDARMQWTCADPTQLAEWQPGARILASHTLSSLPTPMYGALPAATQEMLTGLAAQRLPQVEEYRLSLVQLP</sequence>
<dbReference type="InterPro" id="IPR016874">
    <property type="entry name" value="TcmP-like"/>
</dbReference>
<dbReference type="GO" id="GO:0032259">
    <property type="term" value="P:methylation"/>
    <property type="evidence" value="ECO:0007669"/>
    <property type="project" value="UniProtKB-KW"/>
</dbReference>
<proteinExistence type="predicted"/>
<evidence type="ECO:0000256" key="1">
    <source>
        <dbReference type="ARBA" id="ARBA00022603"/>
    </source>
</evidence>
<dbReference type="Gene3D" id="3.40.50.150">
    <property type="entry name" value="Vaccinia Virus protein VP39"/>
    <property type="match status" value="1"/>
</dbReference>
<dbReference type="Pfam" id="PF04072">
    <property type="entry name" value="LCM"/>
    <property type="match status" value="1"/>
</dbReference>
<keyword evidence="4" id="KW-1185">Reference proteome</keyword>
<dbReference type="EMBL" id="LLZG01000243">
    <property type="protein sequence ID" value="KUL31877.1"/>
    <property type="molecule type" value="Genomic_DNA"/>
</dbReference>
<evidence type="ECO:0000313" key="4">
    <source>
        <dbReference type="Proteomes" id="UP000053923"/>
    </source>
</evidence>
<organism evidence="3 4">
    <name type="scientific">Streptomyces regalis</name>
    <dbReference type="NCBI Taxonomy" id="68262"/>
    <lineage>
        <taxon>Bacteria</taxon>
        <taxon>Bacillati</taxon>
        <taxon>Actinomycetota</taxon>
        <taxon>Actinomycetes</taxon>
        <taxon>Kitasatosporales</taxon>
        <taxon>Streptomycetaceae</taxon>
        <taxon>Streptomyces</taxon>
    </lineage>
</organism>
<dbReference type="PIRSF" id="PIRSF028177">
    <property type="entry name" value="Polyketide_synth_Omtfrase_TcmP"/>
    <property type="match status" value="1"/>
</dbReference>
<accession>A0A101JRU4</accession>
<dbReference type="InterPro" id="IPR029063">
    <property type="entry name" value="SAM-dependent_MTases_sf"/>
</dbReference>
<dbReference type="OrthoDB" id="9800233at2"/>
<dbReference type="AlphaFoldDB" id="A0A101JRU4"/>
<dbReference type="PANTHER" id="PTHR43619:SF2">
    <property type="entry name" value="S-ADENOSYL-L-METHIONINE-DEPENDENT METHYLTRANSFERASES SUPERFAMILY PROTEIN"/>
    <property type="match status" value="1"/>
</dbReference>
<dbReference type="Proteomes" id="UP000053923">
    <property type="component" value="Unassembled WGS sequence"/>
</dbReference>
<dbReference type="RefSeq" id="WP_062705242.1">
    <property type="nucleotide sequence ID" value="NZ_LLZG01000243.1"/>
</dbReference>
<keyword evidence="1" id="KW-0489">Methyltransferase</keyword>